<dbReference type="Proteomes" id="UP000017861">
    <property type="component" value="Unassembled WGS sequence"/>
</dbReference>
<dbReference type="AlphaFoldDB" id="V5AQZ8"/>
<evidence type="ECO:0000313" key="3">
    <source>
        <dbReference type="Proteomes" id="UP000017861"/>
    </source>
</evidence>
<accession>V5AQZ8</accession>
<proteinExistence type="predicted"/>
<evidence type="ECO:0000256" key="1">
    <source>
        <dbReference type="SAM" id="MobiDB-lite"/>
    </source>
</evidence>
<dbReference type="VEuPathDB" id="TriTrypDB:TCDM_09063"/>
<reference evidence="2 3" key="1">
    <citation type="journal article" date="2014" name="Genome Announc.">
        <title>Trypanosoma cruzi Clone Dm28c Draft Genome Sequence.</title>
        <authorList>
            <person name="Grisard E.C."/>
            <person name="Teixeira S.M."/>
            <person name="de Almeida L.G."/>
            <person name="Stoco P.H."/>
            <person name="Gerber A.L."/>
            <person name="Talavera-Lopez C."/>
            <person name="Lima O.C."/>
            <person name="Andersson B."/>
            <person name="de Vasconcelos A.T."/>
        </authorList>
    </citation>
    <scope>NUCLEOTIDE SEQUENCE [LARGE SCALE GENOMIC DNA]</scope>
    <source>
        <strain evidence="2 3">Dm28c</strain>
    </source>
</reference>
<feature type="region of interest" description="Disordered" evidence="1">
    <location>
        <begin position="62"/>
        <end position="112"/>
    </location>
</feature>
<sequence length="227" mass="24812">MRGSVICRGHAQVCTISAASGRLLPVVPWDGEERACGAGRFHRHLPNKDCRGTSVPVAESIETGRGTTPKDVDSAAPQASIDRGEVYPARMPRQTARSFSRRQGSKQRDGRQAGLRLSVMTLPLLVPVRCFFCLPLLPPWQHSMALRCGRRCAARRLRFLLRGPRSALDAQWKNIHSSGSRSPYACAVSAPFDFMFEIGCISDANSSSCIGCRFGPPYSSIDCLCVC</sequence>
<name>V5AQZ8_TRYCR</name>
<comment type="caution">
    <text evidence="2">The sequence shown here is derived from an EMBL/GenBank/DDBJ whole genome shotgun (WGS) entry which is preliminary data.</text>
</comment>
<dbReference type="EMBL" id="AYLP01000139">
    <property type="protein sequence ID" value="ESS63195.1"/>
    <property type="molecule type" value="Genomic_DNA"/>
</dbReference>
<protein>
    <submittedName>
        <fullName evidence="2">Uncharacterized protein</fullName>
    </submittedName>
</protein>
<gene>
    <name evidence="2" type="ORF">TCDM_09063</name>
</gene>
<organism evidence="2 3">
    <name type="scientific">Trypanosoma cruzi Dm28c</name>
    <dbReference type="NCBI Taxonomy" id="1416333"/>
    <lineage>
        <taxon>Eukaryota</taxon>
        <taxon>Discoba</taxon>
        <taxon>Euglenozoa</taxon>
        <taxon>Kinetoplastea</taxon>
        <taxon>Metakinetoplastina</taxon>
        <taxon>Trypanosomatida</taxon>
        <taxon>Trypanosomatidae</taxon>
        <taxon>Trypanosoma</taxon>
        <taxon>Schizotrypanum</taxon>
    </lineage>
</organism>
<evidence type="ECO:0000313" key="2">
    <source>
        <dbReference type="EMBL" id="ESS63195.1"/>
    </source>
</evidence>